<dbReference type="PANTHER" id="PTHR23316">
    <property type="entry name" value="IMPORTIN ALPHA"/>
    <property type="match status" value="1"/>
</dbReference>
<keyword evidence="4" id="KW-0653">Protein transport</keyword>
<comment type="caution">
    <text evidence="5">The sequence shown here is derived from an EMBL/GenBank/DDBJ whole genome shotgun (WGS) entry which is preliminary data.</text>
</comment>
<accession>A0ABR0PBT9</accession>
<evidence type="ECO:0000256" key="1">
    <source>
        <dbReference type="ARBA" id="ARBA00010394"/>
    </source>
</evidence>
<keyword evidence="2" id="KW-0813">Transport</keyword>
<evidence type="ECO:0000256" key="3">
    <source>
        <dbReference type="ARBA" id="ARBA00022737"/>
    </source>
</evidence>
<dbReference type="SMART" id="SM00185">
    <property type="entry name" value="ARM"/>
    <property type="match status" value="2"/>
</dbReference>
<dbReference type="InterPro" id="IPR011989">
    <property type="entry name" value="ARM-like"/>
</dbReference>
<evidence type="ECO:0000256" key="2">
    <source>
        <dbReference type="ARBA" id="ARBA00022448"/>
    </source>
</evidence>
<dbReference type="InterPro" id="IPR016024">
    <property type="entry name" value="ARM-type_fold"/>
</dbReference>
<keyword evidence="3" id="KW-0677">Repeat</keyword>
<sequence>MSLRRSTRAEVRRNRYKVTVDAEEGRWRREDNMFEAAWVLTNIAAGTSDNTKVVINHGAVPVFVKRLASPTNNVHEQLVWALGNVSGDSPKYRDLALGHGALLPLLAQFNEHAKLLCCEMLHGVCQTFAGASHGHHLSCHPSPTVLIPALRTVGNIVSGDDIQTQKPLVQYYVWLA</sequence>
<organism evidence="5 6">
    <name type="scientific">Gossypium arboreum</name>
    <name type="common">Tree cotton</name>
    <name type="synonym">Gossypium nanking</name>
    <dbReference type="NCBI Taxonomy" id="29729"/>
    <lineage>
        <taxon>Eukaryota</taxon>
        <taxon>Viridiplantae</taxon>
        <taxon>Streptophyta</taxon>
        <taxon>Embryophyta</taxon>
        <taxon>Tracheophyta</taxon>
        <taxon>Spermatophyta</taxon>
        <taxon>Magnoliopsida</taxon>
        <taxon>eudicotyledons</taxon>
        <taxon>Gunneridae</taxon>
        <taxon>Pentapetalae</taxon>
        <taxon>rosids</taxon>
        <taxon>malvids</taxon>
        <taxon>Malvales</taxon>
        <taxon>Malvaceae</taxon>
        <taxon>Malvoideae</taxon>
        <taxon>Gossypium</taxon>
    </lineage>
</organism>
<evidence type="ECO:0000313" key="5">
    <source>
        <dbReference type="EMBL" id="KAK5818749.1"/>
    </source>
</evidence>
<evidence type="ECO:0000313" key="6">
    <source>
        <dbReference type="Proteomes" id="UP001358586"/>
    </source>
</evidence>
<protein>
    <submittedName>
        <fullName evidence="5">Uncharacterized protein</fullName>
    </submittedName>
</protein>
<gene>
    <name evidence="5" type="ORF">PVK06_023693</name>
</gene>
<dbReference type="Gene3D" id="1.25.10.10">
    <property type="entry name" value="Leucine-rich Repeat Variant"/>
    <property type="match status" value="1"/>
</dbReference>
<dbReference type="Pfam" id="PF00514">
    <property type="entry name" value="Arm"/>
    <property type="match status" value="1"/>
</dbReference>
<dbReference type="Proteomes" id="UP001358586">
    <property type="component" value="Chromosome 7"/>
</dbReference>
<name>A0ABR0PBT9_GOSAR</name>
<reference evidence="5 6" key="1">
    <citation type="submission" date="2023-03" db="EMBL/GenBank/DDBJ databases">
        <title>WGS of Gossypium arboreum.</title>
        <authorList>
            <person name="Yu D."/>
        </authorList>
    </citation>
    <scope>NUCLEOTIDE SEQUENCE [LARGE SCALE GENOMIC DNA]</scope>
    <source>
        <tissue evidence="5">Leaf</tissue>
    </source>
</reference>
<proteinExistence type="inferred from homology"/>
<comment type="similarity">
    <text evidence="1">Belongs to the importin alpha family.</text>
</comment>
<dbReference type="EMBL" id="JARKNE010000007">
    <property type="protein sequence ID" value="KAK5818749.1"/>
    <property type="molecule type" value="Genomic_DNA"/>
</dbReference>
<keyword evidence="6" id="KW-1185">Reference proteome</keyword>
<evidence type="ECO:0000256" key="4">
    <source>
        <dbReference type="ARBA" id="ARBA00022927"/>
    </source>
</evidence>
<dbReference type="InterPro" id="IPR000225">
    <property type="entry name" value="Armadillo"/>
</dbReference>
<dbReference type="SUPFAM" id="SSF48371">
    <property type="entry name" value="ARM repeat"/>
    <property type="match status" value="1"/>
</dbReference>